<keyword evidence="2" id="KW-0813">Transport</keyword>
<evidence type="ECO:0000313" key="15">
    <source>
        <dbReference type="Proteomes" id="UP001168098"/>
    </source>
</evidence>
<evidence type="ECO:0000256" key="6">
    <source>
        <dbReference type="ARBA" id="ARBA00022989"/>
    </source>
</evidence>
<comment type="caution">
    <text evidence="14">The sequence shown here is derived from an EMBL/GenBank/DDBJ whole genome shotgun (WGS) entry which is preliminary data.</text>
</comment>
<evidence type="ECO:0000256" key="5">
    <source>
        <dbReference type="ARBA" id="ARBA00022958"/>
    </source>
</evidence>
<evidence type="ECO:0000256" key="2">
    <source>
        <dbReference type="ARBA" id="ARBA00022448"/>
    </source>
</evidence>
<feature type="transmembrane region" description="Helical" evidence="10">
    <location>
        <begin position="66"/>
        <end position="83"/>
    </location>
</feature>
<evidence type="ECO:0000256" key="3">
    <source>
        <dbReference type="ARBA" id="ARBA00022538"/>
    </source>
</evidence>
<feature type="transmembrane region" description="Helical" evidence="10">
    <location>
        <begin position="132"/>
        <end position="154"/>
    </location>
</feature>
<feature type="domain" description="Cation/H(+) antiporter C-terminal" evidence="13">
    <location>
        <begin position="631"/>
        <end position="768"/>
    </location>
</feature>
<feature type="transmembrane region" description="Helical" evidence="10">
    <location>
        <begin position="415"/>
        <end position="436"/>
    </location>
</feature>
<dbReference type="InterPro" id="IPR006153">
    <property type="entry name" value="Cation/H_exchanger_TM"/>
</dbReference>
<keyword evidence="7" id="KW-0406">Ion transport</keyword>
<dbReference type="Pfam" id="PF00999">
    <property type="entry name" value="Na_H_Exchanger"/>
    <property type="match status" value="1"/>
</dbReference>
<dbReference type="InterPro" id="IPR050794">
    <property type="entry name" value="CPA2_transporter"/>
</dbReference>
<dbReference type="PANTHER" id="PTHR32468:SF23">
    <property type="entry name" value="CATION_H(+) ANTIPORTER 14"/>
    <property type="match status" value="1"/>
</dbReference>
<dbReference type="Proteomes" id="UP001168098">
    <property type="component" value="Unassembled WGS sequence"/>
</dbReference>
<comment type="subcellular location">
    <subcellularLocation>
        <location evidence="1">Membrane</location>
        <topology evidence="1">Multi-pass membrane protein</topology>
    </subcellularLocation>
</comment>
<feature type="transmembrane region" description="Helical" evidence="10">
    <location>
        <begin position="207"/>
        <end position="226"/>
    </location>
</feature>
<dbReference type="PANTHER" id="PTHR32468">
    <property type="entry name" value="CATION/H + ANTIPORTER"/>
    <property type="match status" value="1"/>
</dbReference>
<feature type="transmembrane region" description="Helical" evidence="10">
    <location>
        <begin position="166"/>
        <end position="187"/>
    </location>
</feature>
<evidence type="ECO:0000259" key="12">
    <source>
        <dbReference type="Pfam" id="PF23256"/>
    </source>
</evidence>
<feature type="transmembrane region" description="Helical" evidence="10">
    <location>
        <begin position="271"/>
        <end position="291"/>
    </location>
</feature>
<dbReference type="GO" id="GO:0012505">
    <property type="term" value="C:endomembrane system"/>
    <property type="evidence" value="ECO:0007669"/>
    <property type="project" value="TreeGrafter"/>
</dbReference>
<evidence type="ECO:0000256" key="7">
    <source>
        <dbReference type="ARBA" id="ARBA00023065"/>
    </source>
</evidence>
<sequence>MGPVTGPFSDEKLVCQFTGNMIHSKGIFLGDDPFNFSLPMLLAQGILILLLTRTTYYFLKPLGQGMISAQIIAGIIMGPSILGHDGAYAEKLFPPGGKLVLETLANAGFMLHLFLVGLQMDPRILKKAGKNAVLIGIGGFILPYGLGELAFIIIHHVMTLDRKLSVSIPFMVTLNSMTSFVVISSLLTDLNILNSELGRLATQTSMVSDLCSWFMATMMNTVGIAARDSDWMLLWSLIWLPIFLVSIVFIFRPIIIWISKQTPERERMDEVLFFIIIVMIMSCAFCSEVLGQHASLGPLVLGMALPDGPPIGTILLQKFDTMVTGLLLPIFFALSGSKTKLFSLGKGMFPFMVEFIIILGYIGKFTGTLIPAIFSGVPFWDSLCLAMIMCCKGIIEVATYSMWKDRKILSYQSYSLLLITMLIVTGVCRPIVGYLYDPASSHMSYSRKSIMYPKHDSEFRILVCIHNEHNVSTIINLLEASHATKSSPISIVALCLMELTGSSSSVLESYDSKKKLTSGVTHLEHIINAFNYYEQHNHGRVTVQHFTAIAPYSSMHTDICAIALEMRANIVIVPFRKQLAFGGTEEATATSIKTVNLNVIDKAPCSVGILVDRGNIGGHRSFVAGHSLYHIALLFLGGADDREALSYSRRMAEDPKIRLTVVWFRPWGEQAYTEETEEYLDKKLMNECKADAVDKIVYREVIVKDGEGTTQVIRSMEEGFDLFIVGRHHDKSPFTLGLTEWHECAELGPIGDMLAGSDFHFSVLVVQQQPFGIGVQDLSLNGGS</sequence>
<evidence type="ECO:0000259" key="13">
    <source>
        <dbReference type="Pfam" id="PF23259"/>
    </source>
</evidence>
<dbReference type="GO" id="GO:0015297">
    <property type="term" value="F:antiporter activity"/>
    <property type="evidence" value="ECO:0007669"/>
    <property type="project" value="InterPro"/>
</dbReference>
<keyword evidence="15" id="KW-1185">Reference proteome</keyword>
<feature type="domain" description="Cation/H(+) antiporter central" evidence="12">
    <location>
        <begin position="494"/>
        <end position="618"/>
    </location>
</feature>
<keyword evidence="6 10" id="KW-1133">Transmembrane helix</keyword>
<protein>
    <recommendedName>
        <fullName evidence="16">Cation/H(+) antiporter 14</fullName>
    </recommendedName>
</protein>
<dbReference type="Pfam" id="PF23259">
    <property type="entry name" value="CHX17_C"/>
    <property type="match status" value="1"/>
</dbReference>
<keyword evidence="5" id="KW-0630">Potassium</keyword>
<dbReference type="InterPro" id="IPR038770">
    <property type="entry name" value="Na+/solute_symporter_sf"/>
</dbReference>
<dbReference type="Pfam" id="PF23256">
    <property type="entry name" value="CHX17_2nd"/>
    <property type="match status" value="1"/>
</dbReference>
<comment type="similarity">
    <text evidence="9">Belongs to the monovalent cation:proton antiporter 2 (CPA2) transporter (TC 2.A.37) family. CHX (TC 2.A.37.4) subfamily.</text>
</comment>
<dbReference type="GO" id="GO:1902600">
    <property type="term" value="P:proton transmembrane transport"/>
    <property type="evidence" value="ECO:0007669"/>
    <property type="project" value="InterPro"/>
</dbReference>
<evidence type="ECO:0000256" key="4">
    <source>
        <dbReference type="ARBA" id="ARBA00022692"/>
    </source>
</evidence>
<feature type="transmembrane region" description="Helical" evidence="10">
    <location>
        <begin position="238"/>
        <end position="259"/>
    </location>
</feature>
<feature type="transmembrane region" description="Helical" evidence="10">
    <location>
        <begin position="38"/>
        <end position="59"/>
    </location>
</feature>
<dbReference type="EMBL" id="JARBHA010000006">
    <property type="protein sequence ID" value="KAJ9698811.1"/>
    <property type="molecule type" value="Genomic_DNA"/>
</dbReference>
<keyword evidence="4 10" id="KW-0812">Transmembrane</keyword>
<evidence type="ECO:0000256" key="1">
    <source>
        <dbReference type="ARBA" id="ARBA00004141"/>
    </source>
</evidence>
<dbReference type="InterPro" id="IPR057290">
    <property type="entry name" value="CHX17_C"/>
</dbReference>
<dbReference type="GO" id="GO:0006885">
    <property type="term" value="P:regulation of pH"/>
    <property type="evidence" value="ECO:0007669"/>
    <property type="project" value="TreeGrafter"/>
</dbReference>
<evidence type="ECO:0000256" key="9">
    <source>
        <dbReference type="ARBA" id="ARBA00038341"/>
    </source>
</evidence>
<reference evidence="14 15" key="1">
    <citation type="journal article" date="2023" name="BMC Biotechnol.">
        <title>Vitis rotundifolia cv Carlos genome sequencing.</title>
        <authorList>
            <person name="Huff M."/>
            <person name="Hulse-Kemp A."/>
            <person name="Scheffler B."/>
            <person name="Youngblood R."/>
            <person name="Simpson S."/>
            <person name="Babiker E."/>
            <person name="Staton M."/>
        </authorList>
    </citation>
    <scope>NUCLEOTIDE SEQUENCE [LARGE SCALE GENOMIC DNA]</scope>
    <source>
        <tissue evidence="14">Leaf</tissue>
    </source>
</reference>
<feature type="transmembrane region" description="Helical" evidence="10">
    <location>
        <begin position="380"/>
        <end position="403"/>
    </location>
</feature>
<evidence type="ECO:0000256" key="8">
    <source>
        <dbReference type="ARBA" id="ARBA00023136"/>
    </source>
</evidence>
<name>A0AA39A0Q0_VITRO</name>
<dbReference type="Gene3D" id="1.20.1530.20">
    <property type="match status" value="1"/>
</dbReference>
<dbReference type="AlphaFoldDB" id="A0AA39A0Q0"/>
<feature type="transmembrane region" description="Helical" evidence="10">
    <location>
        <begin position="311"/>
        <end position="334"/>
    </location>
</feature>
<dbReference type="GO" id="GO:0016020">
    <property type="term" value="C:membrane"/>
    <property type="evidence" value="ECO:0007669"/>
    <property type="project" value="UniProtKB-SubCell"/>
</dbReference>
<evidence type="ECO:0000259" key="11">
    <source>
        <dbReference type="Pfam" id="PF00999"/>
    </source>
</evidence>
<feature type="transmembrane region" description="Helical" evidence="10">
    <location>
        <begin position="103"/>
        <end position="120"/>
    </location>
</feature>
<feature type="domain" description="Cation/H+ exchanger transmembrane" evidence="11">
    <location>
        <begin position="48"/>
        <end position="426"/>
    </location>
</feature>
<keyword evidence="3" id="KW-0633">Potassium transport</keyword>
<accession>A0AA39A0Q0</accession>
<dbReference type="GO" id="GO:0006813">
    <property type="term" value="P:potassium ion transport"/>
    <property type="evidence" value="ECO:0007669"/>
    <property type="project" value="UniProtKB-KW"/>
</dbReference>
<proteinExistence type="inferred from homology"/>
<dbReference type="InterPro" id="IPR057291">
    <property type="entry name" value="CHX17_2nd"/>
</dbReference>
<evidence type="ECO:0000256" key="10">
    <source>
        <dbReference type="SAM" id="Phobius"/>
    </source>
</evidence>
<gene>
    <name evidence="14" type="ORF">PVL29_007742</name>
</gene>
<evidence type="ECO:0008006" key="16">
    <source>
        <dbReference type="Google" id="ProtNLM"/>
    </source>
</evidence>
<evidence type="ECO:0000313" key="14">
    <source>
        <dbReference type="EMBL" id="KAJ9698811.1"/>
    </source>
</evidence>
<keyword evidence="8 10" id="KW-0472">Membrane</keyword>
<organism evidence="14 15">
    <name type="scientific">Vitis rotundifolia</name>
    <name type="common">Muscadine grape</name>
    <dbReference type="NCBI Taxonomy" id="103349"/>
    <lineage>
        <taxon>Eukaryota</taxon>
        <taxon>Viridiplantae</taxon>
        <taxon>Streptophyta</taxon>
        <taxon>Embryophyta</taxon>
        <taxon>Tracheophyta</taxon>
        <taxon>Spermatophyta</taxon>
        <taxon>Magnoliopsida</taxon>
        <taxon>eudicotyledons</taxon>
        <taxon>Gunneridae</taxon>
        <taxon>Pentapetalae</taxon>
        <taxon>rosids</taxon>
        <taxon>Vitales</taxon>
        <taxon>Vitaceae</taxon>
        <taxon>Viteae</taxon>
        <taxon>Vitis</taxon>
    </lineage>
</organism>